<keyword evidence="5 9" id="KW-0540">Nuclease</keyword>
<evidence type="ECO:0000256" key="3">
    <source>
        <dbReference type="ARBA" id="ARBA00022552"/>
    </source>
</evidence>
<dbReference type="NCBIfam" id="TIGR02191">
    <property type="entry name" value="RNaseIII"/>
    <property type="match status" value="1"/>
</dbReference>
<evidence type="ECO:0000256" key="9">
    <source>
        <dbReference type="HAMAP-Rule" id="MF_00104"/>
    </source>
</evidence>
<dbReference type="GO" id="GO:0006397">
    <property type="term" value="P:mRNA processing"/>
    <property type="evidence" value="ECO:0007669"/>
    <property type="project" value="UniProtKB-UniRule"/>
</dbReference>
<feature type="binding site" evidence="9">
    <location>
        <position position="116"/>
    </location>
    <ligand>
        <name>Mg(2+)</name>
        <dbReference type="ChEBI" id="CHEBI:18420"/>
    </ligand>
</feature>
<proteinExistence type="inferred from homology"/>
<dbReference type="GO" id="GO:0006364">
    <property type="term" value="P:rRNA processing"/>
    <property type="evidence" value="ECO:0007669"/>
    <property type="project" value="UniProtKB-UniRule"/>
</dbReference>
<evidence type="ECO:0000313" key="12">
    <source>
        <dbReference type="EMBL" id="QOL19737.1"/>
    </source>
</evidence>
<sequence length="223" mass="25499">MIDLQVALGYQFNKPYLLEFALTHPSFYSNQKDKMPINHFERLEFVGDRVLGLIVGDMLYQEFKTAKEGELARRLAWLVCRETVAKVARLMTIPTVFKYSRASEENNTQWMTFLSDACEALIGAIYYDGGLSAANKVIRKFWEPMLHQQGAVKDNKTQLQEYAQAQFKILPKYKLITQSGPSHNPEITVECSVNDYQMTAKGSNKKMAENECAHKLLAMLKTL</sequence>
<dbReference type="InterPro" id="IPR014720">
    <property type="entry name" value="dsRBD_dom"/>
</dbReference>
<keyword evidence="9" id="KW-0819">tRNA processing</keyword>
<dbReference type="GO" id="GO:0004525">
    <property type="term" value="F:ribonuclease III activity"/>
    <property type="evidence" value="ECO:0007669"/>
    <property type="project" value="UniProtKB-UniRule"/>
</dbReference>
<dbReference type="PROSITE" id="PS00517">
    <property type="entry name" value="RNASE_3_1"/>
    <property type="match status" value="1"/>
</dbReference>
<keyword evidence="9" id="KW-0699">rRNA-binding</keyword>
<feature type="domain" description="RNase III" evidence="11">
    <location>
        <begin position="1"/>
        <end position="130"/>
    </location>
</feature>
<keyword evidence="9" id="KW-0479">Metal-binding</keyword>
<organism evidence="12 13">
    <name type="scientific">Candidatus Bodocaedibacter vickermanii</name>
    <dbReference type="NCBI Taxonomy" id="2741701"/>
    <lineage>
        <taxon>Bacteria</taxon>
        <taxon>Pseudomonadati</taxon>
        <taxon>Pseudomonadota</taxon>
        <taxon>Alphaproteobacteria</taxon>
        <taxon>Holosporales</taxon>
        <taxon>Candidatus Paracaedibacteraceae</taxon>
        <taxon>Candidatus Bodocaedibacter</taxon>
    </lineage>
</organism>
<comment type="function">
    <text evidence="9">Digests double-stranded RNA. Involved in the processing of primary rRNA transcript to yield the immediate precursors to the large and small rRNAs (23S and 16S). Processes some mRNAs, and tRNAs when they are encoded in the rRNA operon. Processes pre-crRNA and tracrRNA of type II CRISPR loci if present in the organism.</text>
</comment>
<dbReference type="CDD" id="cd00593">
    <property type="entry name" value="RIBOc"/>
    <property type="match status" value="1"/>
</dbReference>
<dbReference type="EC" id="3.1.26.3" evidence="9"/>
<evidence type="ECO:0000256" key="5">
    <source>
        <dbReference type="ARBA" id="ARBA00022722"/>
    </source>
</evidence>
<dbReference type="PROSITE" id="PS50142">
    <property type="entry name" value="RNASE_3_2"/>
    <property type="match status" value="1"/>
</dbReference>
<dbReference type="RefSeq" id="WP_350332480.1">
    <property type="nucleotide sequence ID" value="NZ_CP054719.1"/>
</dbReference>
<evidence type="ECO:0000256" key="1">
    <source>
        <dbReference type="ARBA" id="ARBA00000109"/>
    </source>
</evidence>
<comment type="catalytic activity">
    <reaction evidence="1 9">
        <text>Endonucleolytic cleavage to 5'-phosphomonoester.</text>
        <dbReference type="EC" id="3.1.26.3"/>
    </reaction>
</comment>
<evidence type="ECO:0000256" key="8">
    <source>
        <dbReference type="ARBA" id="ARBA00022884"/>
    </source>
</evidence>
<keyword evidence="8 9" id="KW-0694">RNA-binding</keyword>
<evidence type="ECO:0000313" key="13">
    <source>
        <dbReference type="Proteomes" id="UP000594001"/>
    </source>
</evidence>
<dbReference type="GO" id="GO:0010468">
    <property type="term" value="P:regulation of gene expression"/>
    <property type="evidence" value="ECO:0007669"/>
    <property type="project" value="TreeGrafter"/>
</dbReference>
<evidence type="ECO:0000259" key="10">
    <source>
        <dbReference type="PROSITE" id="PS50137"/>
    </source>
</evidence>
<keyword evidence="6 9" id="KW-0255">Endonuclease</keyword>
<gene>
    <name evidence="9 12" type="primary">rnc</name>
    <name evidence="12" type="ORF">CPBP_00504</name>
</gene>
<keyword evidence="4 9" id="KW-0507">mRNA processing</keyword>
<dbReference type="HAMAP" id="MF_00104">
    <property type="entry name" value="RNase_III"/>
    <property type="match status" value="1"/>
</dbReference>
<dbReference type="SUPFAM" id="SSF69065">
    <property type="entry name" value="RNase III domain-like"/>
    <property type="match status" value="1"/>
</dbReference>
<dbReference type="AlphaFoldDB" id="A0A7L9RSZ8"/>
<dbReference type="Proteomes" id="UP000594001">
    <property type="component" value="Chromosome"/>
</dbReference>
<dbReference type="PROSITE" id="PS50137">
    <property type="entry name" value="DS_RBD"/>
    <property type="match status" value="1"/>
</dbReference>
<feature type="binding site" evidence="9">
    <location>
        <position position="44"/>
    </location>
    <ligand>
        <name>Mg(2+)</name>
        <dbReference type="ChEBI" id="CHEBI:18420"/>
    </ligand>
</feature>
<evidence type="ECO:0000256" key="7">
    <source>
        <dbReference type="ARBA" id="ARBA00022801"/>
    </source>
</evidence>
<dbReference type="GO" id="GO:0008033">
    <property type="term" value="P:tRNA processing"/>
    <property type="evidence" value="ECO:0007669"/>
    <property type="project" value="UniProtKB-KW"/>
</dbReference>
<dbReference type="Pfam" id="PF00035">
    <property type="entry name" value="dsrm"/>
    <property type="match status" value="1"/>
</dbReference>
<dbReference type="InterPro" id="IPR036389">
    <property type="entry name" value="RNase_III_sf"/>
</dbReference>
<dbReference type="GO" id="GO:0003725">
    <property type="term" value="F:double-stranded RNA binding"/>
    <property type="evidence" value="ECO:0007669"/>
    <property type="project" value="TreeGrafter"/>
</dbReference>
<dbReference type="InterPro" id="IPR011907">
    <property type="entry name" value="RNase_III"/>
</dbReference>
<dbReference type="SMART" id="SM00535">
    <property type="entry name" value="RIBOc"/>
    <property type="match status" value="1"/>
</dbReference>
<evidence type="ECO:0000259" key="11">
    <source>
        <dbReference type="PROSITE" id="PS50142"/>
    </source>
</evidence>
<feature type="active site" evidence="9">
    <location>
        <position position="48"/>
    </location>
</feature>
<keyword evidence="9" id="KW-0460">Magnesium</keyword>
<evidence type="ECO:0000256" key="2">
    <source>
        <dbReference type="ARBA" id="ARBA00010183"/>
    </source>
</evidence>
<keyword evidence="9" id="KW-0963">Cytoplasm</keyword>
<dbReference type="GO" id="GO:0019843">
    <property type="term" value="F:rRNA binding"/>
    <property type="evidence" value="ECO:0007669"/>
    <property type="project" value="UniProtKB-KW"/>
</dbReference>
<dbReference type="Pfam" id="PF14622">
    <property type="entry name" value="Ribonucleas_3_3"/>
    <property type="match status" value="1"/>
</dbReference>
<reference evidence="12 13" key="1">
    <citation type="submission" date="2020-06" db="EMBL/GenBank/DDBJ databases">
        <title>The endosymbiont of the kinetoplastid Bodo saltans is a Paracaedibacter-like alpha-proteobacterium possessing a putative toxin-antitoxin system.</title>
        <authorList>
            <person name="Midha S."/>
            <person name="Rigden D.J."/>
            <person name="Siozios S."/>
            <person name="Hurst G.D.D."/>
            <person name="Jackson A.P."/>
        </authorList>
    </citation>
    <scope>NUCLEOTIDE SEQUENCE [LARGE SCALE GENOMIC DNA]</scope>
    <source>
        <strain evidence="12">Lake Konstanz</strain>
    </source>
</reference>
<dbReference type="KEGG" id="pbal:CPBP_00504"/>
<dbReference type="SUPFAM" id="SSF54768">
    <property type="entry name" value="dsRNA-binding domain-like"/>
    <property type="match status" value="1"/>
</dbReference>
<feature type="domain" description="DRBM" evidence="10">
    <location>
        <begin position="154"/>
        <end position="222"/>
    </location>
</feature>
<dbReference type="CDD" id="cd10845">
    <property type="entry name" value="DSRM_RNAse_III_family"/>
    <property type="match status" value="1"/>
</dbReference>
<comment type="subunit">
    <text evidence="9">Homodimer.</text>
</comment>
<dbReference type="GO" id="GO:0005737">
    <property type="term" value="C:cytoplasm"/>
    <property type="evidence" value="ECO:0007669"/>
    <property type="project" value="UniProtKB-SubCell"/>
</dbReference>
<keyword evidence="13" id="KW-1185">Reference proteome</keyword>
<accession>A0A7L9RSZ8</accession>
<feature type="active site" evidence="9">
    <location>
        <position position="119"/>
    </location>
</feature>
<name>A0A7L9RSZ8_9PROT</name>
<keyword evidence="7 9" id="KW-0378">Hydrolase</keyword>
<dbReference type="PANTHER" id="PTHR11207">
    <property type="entry name" value="RIBONUCLEASE III"/>
    <property type="match status" value="1"/>
</dbReference>
<dbReference type="GO" id="GO:0046872">
    <property type="term" value="F:metal ion binding"/>
    <property type="evidence" value="ECO:0007669"/>
    <property type="project" value="UniProtKB-KW"/>
</dbReference>
<comment type="similarity">
    <text evidence="2">Belongs to the ribonuclease III family.</text>
</comment>
<dbReference type="PANTHER" id="PTHR11207:SF0">
    <property type="entry name" value="RIBONUCLEASE 3"/>
    <property type="match status" value="1"/>
</dbReference>
<dbReference type="Gene3D" id="1.10.1520.10">
    <property type="entry name" value="Ribonuclease III domain"/>
    <property type="match status" value="1"/>
</dbReference>
<dbReference type="EMBL" id="CP054719">
    <property type="protein sequence ID" value="QOL19737.1"/>
    <property type="molecule type" value="Genomic_DNA"/>
</dbReference>
<keyword evidence="3 9" id="KW-0698">rRNA processing</keyword>
<dbReference type="Gene3D" id="3.30.160.20">
    <property type="match status" value="1"/>
</dbReference>
<comment type="cofactor">
    <cofactor evidence="9">
        <name>Mg(2+)</name>
        <dbReference type="ChEBI" id="CHEBI:18420"/>
    </cofactor>
</comment>
<evidence type="ECO:0000256" key="4">
    <source>
        <dbReference type="ARBA" id="ARBA00022664"/>
    </source>
</evidence>
<dbReference type="SMART" id="SM00358">
    <property type="entry name" value="DSRM"/>
    <property type="match status" value="1"/>
</dbReference>
<evidence type="ECO:0000256" key="6">
    <source>
        <dbReference type="ARBA" id="ARBA00022759"/>
    </source>
</evidence>
<feature type="binding site" evidence="9">
    <location>
        <position position="119"/>
    </location>
    <ligand>
        <name>Mg(2+)</name>
        <dbReference type="ChEBI" id="CHEBI:18420"/>
    </ligand>
</feature>
<comment type="subcellular location">
    <subcellularLocation>
        <location evidence="9">Cytoplasm</location>
    </subcellularLocation>
</comment>
<dbReference type="InterPro" id="IPR000999">
    <property type="entry name" value="RNase_III_dom"/>
</dbReference>
<protein>
    <recommendedName>
        <fullName evidence="9">Ribonuclease 3</fullName>
        <ecNumber evidence="9">3.1.26.3</ecNumber>
    </recommendedName>
    <alternativeName>
        <fullName evidence="9">Ribonuclease III</fullName>
        <shortName evidence="9">RNase III</shortName>
    </alternativeName>
</protein>
<dbReference type="FunFam" id="1.10.1520.10:FF:000001">
    <property type="entry name" value="Ribonuclease 3"/>
    <property type="match status" value="1"/>
</dbReference>